<dbReference type="EMBL" id="JARBJD010000263">
    <property type="protein sequence ID" value="KAK2945378.1"/>
    <property type="molecule type" value="Genomic_DNA"/>
</dbReference>
<dbReference type="Gene3D" id="3.30.1490.40">
    <property type="match status" value="1"/>
</dbReference>
<dbReference type="Pfam" id="PF02213">
    <property type="entry name" value="GYF"/>
    <property type="match status" value="1"/>
</dbReference>
<feature type="compositionally biased region" description="Polar residues" evidence="1">
    <location>
        <begin position="1"/>
        <end position="34"/>
    </location>
</feature>
<sequence>MSIPQSLSQDQSVAASSVEVQPKSTIDSEQVDISSDSERESTPPPQQIRYTFDEFLSFYSSSAKIIPGLQRKIAELHITRPIIKSAPQPAILLSGHLNKRNLDISEYYQNLNQQKLRTDPLPSIVTIPQVNLMSSGADDRPRTNTHENGHTRLTLSTTTASQQSISFSNQSDGSGLLPDASAQSKRGRGQFTYPGQGTIPPAVTDQLHKQEKQPQVKTKPKQSVPIPQADFPRIQPQLLNGKTWHVVDQQGGIQGPFSTDEMKRMFDSGALKPTQYVHLNTENSYFTIATRFPPPLRPFQDLPILTADYAKKYNSPDLLRITGLSKEHLQQQFKQSQQDLAPKVKLSHPQRAQDEVRTLSDPKKLANLPQIRLADGSQQSIDPSNQTPLQLRPTQEKKQQVTKLDKNLDHNFDAVRQNAIQYESSKQVQRQPQVVPEANVHKHAQFQGRIENIQGNPTLVLQYEGQQLMIPEEAIVKWQEYYYTEKLSSITPEQRSRIPQETIDNLKKETRNEAIQYLLPYAQQQVQQQKLQQLQQQQLNQPKQLPKQIPVAATAQPVKMEEPKEAAKVDGESEPQKSRLKPTAKPFQPRFQPPPQQLPQSSLSTSTTAIGLEAQEQSLGAVVVSDLSVEQYQKQVVGWLEDQVAKIDGKPRPDLVTKLLSAQTPQELDKVAREGLGDNDLTTMFILHAVRYRMDPF</sequence>
<keyword evidence="4" id="KW-1185">Reference proteome</keyword>
<name>A0ABQ9X1B1_9EUKA</name>
<organism evidence="3 4">
    <name type="scientific">Blattamonas nauphoetae</name>
    <dbReference type="NCBI Taxonomy" id="2049346"/>
    <lineage>
        <taxon>Eukaryota</taxon>
        <taxon>Metamonada</taxon>
        <taxon>Preaxostyla</taxon>
        <taxon>Oxymonadida</taxon>
        <taxon>Blattamonas</taxon>
    </lineage>
</organism>
<feature type="region of interest" description="Disordered" evidence="1">
    <location>
        <begin position="375"/>
        <end position="394"/>
    </location>
</feature>
<feature type="compositionally biased region" description="Basic and acidic residues" evidence="1">
    <location>
        <begin position="559"/>
        <end position="577"/>
    </location>
</feature>
<evidence type="ECO:0000259" key="2">
    <source>
        <dbReference type="Pfam" id="PF02213"/>
    </source>
</evidence>
<proteinExistence type="predicted"/>
<gene>
    <name evidence="3" type="ORF">BLNAU_19708</name>
</gene>
<feature type="domain" description="GYF" evidence="2">
    <location>
        <begin position="244"/>
        <end position="285"/>
    </location>
</feature>
<feature type="region of interest" description="Disordered" evidence="1">
    <location>
        <begin position="132"/>
        <end position="228"/>
    </location>
</feature>
<comment type="caution">
    <text evidence="3">The sequence shown here is derived from an EMBL/GenBank/DDBJ whole genome shotgun (WGS) entry which is preliminary data.</text>
</comment>
<feature type="compositionally biased region" description="Polar residues" evidence="1">
    <location>
        <begin position="376"/>
        <end position="393"/>
    </location>
</feature>
<accession>A0ABQ9X1B1</accession>
<evidence type="ECO:0000313" key="4">
    <source>
        <dbReference type="Proteomes" id="UP001281761"/>
    </source>
</evidence>
<feature type="region of interest" description="Disordered" evidence="1">
    <location>
        <begin position="1"/>
        <end position="46"/>
    </location>
</feature>
<feature type="region of interest" description="Disordered" evidence="1">
    <location>
        <begin position="335"/>
        <end position="358"/>
    </location>
</feature>
<protein>
    <recommendedName>
        <fullName evidence="2">GYF domain-containing protein</fullName>
    </recommendedName>
</protein>
<reference evidence="3 4" key="1">
    <citation type="journal article" date="2022" name="bioRxiv">
        <title>Genomics of Preaxostyla Flagellates Illuminates Evolutionary Transitions and the Path Towards Mitochondrial Loss.</title>
        <authorList>
            <person name="Novak L.V.F."/>
            <person name="Treitli S.C."/>
            <person name="Pyrih J."/>
            <person name="Halakuc P."/>
            <person name="Pipaliya S.V."/>
            <person name="Vacek V."/>
            <person name="Brzon O."/>
            <person name="Soukal P."/>
            <person name="Eme L."/>
            <person name="Dacks J.B."/>
            <person name="Karnkowska A."/>
            <person name="Elias M."/>
            <person name="Hampl V."/>
        </authorList>
    </citation>
    <scope>NUCLEOTIDE SEQUENCE [LARGE SCALE GENOMIC DNA]</scope>
    <source>
        <strain evidence="3">NAU3</strain>
        <tissue evidence="3">Gut</tissue>
    </source>
</reference>
<evidence type="ECO:0000313" key="3">
    <source>
        <dbReference type="EMBL" id="KAK2945378.1"/>
    </source>
</evidence>
<feature type="region of interest" description="Disordered" evidence="1">
    <location>
        <begin position="554"/>
        <end position="603"/>
    </location>
</feature>
<feature type="compositionally biased region" description="Basic and acidic residues" evidence="1">
    <location>
        <begin position="137"/>
        <end position="150"/>
    </location>
</feature>
<dbReference type="InterPro" id="IPR035445">
    <property type="entry name" value="GYF-like_dom_sf"/>
</dbReference>
<feature type="compositionally biased region" description="Low complexity" evidence="1">
    <location>
        <begin position="151"/>
        <end position="168"/>
    </location>
</feature>
<evidence type="ECO:0000256" key="1">
    <source>
        <dbReference type="SAM" id="MobiDB-lite"/>
    </source>
</evidence>
<dbReference type="InterPro" id="IPR003169">
    <property type="entry name" value="GYF"/>
</dbReference>
<dbReference type="SUPFAM" id="SSF55277">
    <property type="entry name" value="GYF domain"/>
    <property type="match status" value="1"/>
</dbReference>
<dbReference type="Proteomes" id="UP001281761">
    <property type="component" value="Unassembled WGS sequence"/>
</dbReference>